<keyword evidence="2" id="KW-0804">Transcription</keyword>
<accession>A0A9W7JG80</accession>
<dbReference type="Proteomes" id="UP001165190">
    <property type="component" value="Unassembled WGS sequence"/>
</dbReference>
<gene>
    <name evidence="3" type="ORF">HRI_004987700</name>
</gene>
<protein>
    <submittedName>
        <fullName evidence="3">Uncharacterized protein</fullName>
    </submittedName>
</protein>
<evidence type="ECO:0000256" key="1">
    <source>
        <dbReference type="ARBA" id="ARBA00023015"/>
    </source>
</evidence>
<proteinExistence type="predicted"/>
<organism evidence="3 4">
    <name type="scientific">Hibiscus trionum</name>
    <name type="common">Flower of an hour</name>
    <dbReference type="NCBI Taxonomy" id="183268"/>
    <lineage>
        <taxon>Eukaryota</taxon>
        <taxon>Viridiplantae</taxon>
        <taxon>Streptophyta</taxon>
        <taxon>Embryophyta</taxon>
        <taxon>Tracheophyta</taxon>
        <taxon>Spermatophyta</taxon>
        <taxon>Magnoliopsida</taxon>
        <taxon>eudicotyledons</taxon>
        <taxon>Gunneridae</taxon>
        <taxon>Pentapetalae</taxon>
        <taxon>rosids</taxon>
        <taxon>malvids</taxon>
        <taxon>Malvales</taxon>
        <taxon>Malvaceae</taxon>
        <taxon>Malvoideae</taxon>
        <taxon>Hibiscus</taxon>
    </lineage>
</organism>
<evidence type="ECO:0000313" key="3">
    <source>
        <dbReference type="EMBL" id="GMJ13185.1"/>
    </source>
</evidence>
<dbReference type="AlphaFoldDB" id="A0A9W7JG80"/>
<dbReference type="PANTHER" id="PTHR33124">
    <property type="entry name" value="TRANSCRIPTION FACTOR IBH1-LIKE 1"/>
    <property type="match status" value="1"/>
</dbReference>
<dbReference type="OrthoDB" id="1901781at2759"/>
<reference evidence="3" key="1">
    <citation type="submission" date="2023-05" db="EMBL/GenBank/DDBJ databases">
        <title>Genome and transcriptome analyses reveal genes involved in the formation of fine ridges on petal epidermal cells in Hibiscus trionum.</title>
        <authorList>
            <person name="Koshimizu S."/>
            <person name="Masuda S."/>
            <person name="Ishii T."/>
            <person name="Shirasu K."/>
            <person name="Hoshino A."/>
            <person name="Arita M."/>
        </authorList>
    </citation>
    <scope>NUCLEOTIDE SEQUENCE</scope>
    <source>
        <strain evidence="3">Hamamatsu line</strain>
    </source>
</reference>
<dbReference type="InterPro" id="IPR044660">
    <property type="entry name" value="IBH1-like"/>
</dbReference>
<keyword evidence="4" id="KW-1185">Reference proteome</keyword>
<evidence type="ECO:0000313" key="4">
    <source>
        <dbReference type="Proteomes" id="UP001165190"/>
    </source>
</evidence>
<dbReference type="EMBL" id="BSYR01000065">
    <property type="protein sequence ID" value="GMJ13185.1"/>
    <property type="molecule type" value="Genomic_DNA"/>
</dbReference>
<sequence>MKHMQSKRCKEFSKAKYWRMRRRRMAHGDGRRLVRMKVRRLQKLIPGGKGMQPDRLFLRTAEYIVHLKLQVHILQALSKVYQPSV</sequence>
<name>A0A9W7JG80_HIBTR</name>
<dbReference type="GO" id="GO:0006355">
    <property type="term" value="P:regulation of DNA-templated transcription"/>
    <property type="evidence" value="ECO:0007669"/>
    <property type="project" value="InterPro"/>
</dbReference>
<dbReference type="PANTHER" id="PTHR33124:SF9">
    <property type="entry name" value="TRANSCRIPTION FACTOR"/>
    <property type="match status" value="1"/>
</dbReference>
<evidence type="ECO:0000256" key="2">
    <source>
        <dbReference type="ARBA" id="ARBA00023163"/>
    </source>
</evidence>
<keyword evidence="1" id="KW-0805">Transcription regulation</keyword>
<comment type="caution">
    <text evidence="3">The sequence shown here is derived from an EMBL/GenBank/DDBJ whole genome shotgun (WGS) entry which is preliminary data.</text>
</comment>